<organism evidence="1 2">
    <name type="scientific">Stylosanthes scabra</name>
    <dbReference type="NCBI Taxonomy" id="79078"/>
    <lineage>
        <taxon>Eukaryota</taxon>
        <taxon>Viridiplantae</taxon>
        <taxon>Streptophyta</taxon>
        <taxon>Embryophyta</taxon>
        <taxon>Tracheophyta</taxon>
        <taxon>Spermatophyta</taxon>
        <taxon>Magnoliopsida</taxon>
        <taxon>eudicotyledons</taxon>
        <taxon>Gunneridae</taxon>
        <taxon>Pentapetalae</taxon>
        <taxon>rosids</taxon>
        <taxon>fabids</taxon>
        <taxon>Fabales</taxon>
        <taxon>Fabaceae</taxon>
        <taxon>Papilionoideae</taxon>
        <taxon>50 kb inversion clade</taxon>
        <taxon>dalbergioids sensu lato</taxon>
        <taxon>Dalbergieae</taxon>
        <taxon>Pterocarpus clade</taxon>
        <taxon>Stylosanthes</taxon>
    </lineage>
</organism>
<protein>
    <submittedName>
        <fullName evidence="1">Uncharacterized protein</fullName>
    </submittedName>
</protein>
<name>A0ABU6QUY3_9FABA</name>
<evidence type="ECO:0000313" key="1">
    <source>
        <dbReference type="EMBL" id="MED6115296.1"/>
    </source>
</evidence>
<sequence length="135" mass="14953">MYKPKHYKKKKSLQPFFLLTTPVSPSSPSLRFCLFHQPLQTLNSPSFCRLLPAASLTFVTLFLSLSHSLSLSHPLSCSVPQQPLRPLTTGALLLALSLSASAVRHPMSRCNRESQNPSLSSLPHPSYSPFISFCQ</sequence>
<proteinExistence type="predicted"/>
<evidence type="ECO:0000313" key="2">
    <source>
        <dbReference type="Proteomes" id="UP001341840"/>
    </source>
</evidence>
<dbReference type="EMBL" id="JASCZI010001651">
    <property type="protein sequence ID" value="MED6115296.1"/>
    <property type="molecule type" value="Genomic_DNA"/>
</dbReference>
<accession>A0ABU6QUY3</accession>
<gene>
    <name evidence="1" type="ORF">PIB30_089124</name>
</gene>
<comment type="caution">
    <text evidence="1">The sequence shown here is derived from an EMBL/GenBank/DDBJ whole genome shotgun (WGS) entry which is preliminary data.</text>
</comment>
<reference evidence="1 2" key="1">
    <citation type="journal article" date="2023" name="Plants (Basel)">
        <title>Bridging the Gap: Combining Genomics and Transcriptomics Approaches to Understand Stylosanthes scabra, an Orphan Legume from the Brazilian Caatinga.</title>
        <authorList>
            <person name="Ferreira-Neto J.R.C."/>
            <person name="da Silva M.D."/>
            <person name="Binneck E."/>
            <person name="de Melo N.F."/>
            <person name="da Silva R.H."/>
            <person name="de Melo A.L.T.M."/>
            <person name="Pandolfi V."/>
            <person name="Bustamante F.O."/>
            <person name="Brasileiro-Vidal A.C."/>
            <person name="Benko-Iseppon A.M."/>
        </authorList>
    </citation>
    <scope>NUCLEOTIDE SEQUENCE [LARGE SCALE GENOMIC DNA]</scope>
    <source>
        <tissue evidence="1">Leaves</tissue>
    </source>
</reference>
<keyword evidence="2" id="KW-1185">Reference proteome</keyword>
<dbReference type="Proteomes" id="UP001341840">
    <property type="component" value="Unassembled WGS sequence"/>
</dbReference>